<dbReference type="Gene3D" id="1.20.120.70">
    <property type="entry name" value="Tobacco mosaic virus-like, coat protein"/>
    <property type="match status" value="1"/>
</dbReference>
<dbReference type="RefSeq" id="XP_058341665.1">
    <property type="nucleotide sequence ID" value="XM_058487614.1"/>
</dbReference>
<evidence type="ECO:0000313" key="3">
    <source>
        <dbReference type="Proteomes" id="UP001234581"/>
    </source>
</evidence>
<dbReference type="Pfam" id="PF00721">
    <property type="entry name" value="TMV_coat"/>
    <property type="match status" value="1"/>
</dbReference>
<organism evidence="2 3">
    <name type="scientific">Lichtheimia ornata</name>
    <dbReference type="NCBI Taxonomy" id="688661"/>
    <lineage>
        <taxon>Eukaryota</taxon>
        <taxon>Fungi</taxon>
        <taxon>Fungi incertae sedis</taxon>
        <taxon>Mucoromycota</taxon>
        <taxon>Mucoromycotina</taxon>
        <taxon>Mucoromycetes</taxon>
        <taxon>Mucorales</taxon>
        <taxon>Lichtheimiaceae</taxon>
        <taxon>Lichtheimia</taxon>
    </lineage>
</organism>
<dbReference type="Proteomes" id="UP001234581">
    <property type="component" value="Unassembled WGS sequence"/>
</dbReference>
<dbReference type="GeneID" id="83215007"/>
<dbReference type="AlphaFoldDB" id="A0AAD7Y051"/>
<feature type="compositionally biased region" description="Low complexity" evidence="1">
    <location>
        <begin position="168"/>
        <end position="179"/>
    </location>
</feature>
<sequence length="198" mass="22816">MYTGWSQRMNAVSRLRWYNVNDLTDCCHQLRTLLLSPDFLENVVAQDVRPYQHQHIFHLLRGGECPASHLRRFPLDVLYVCEGIGDWGLRVDRLQMAMNLALFPERLDRAYPNIQTPGDADLTVFDALHDILEAIGGMVDLIDRNEFEERYHLNWIPAAHHHHHHPHQSTTTTTTTAAGTGRGGHHHHFYPPPPPQQN</sequence>
<proteinExistence type="predicted"/>
<dbReference type="GO" id="GO:0005198">
    <property type="term" value="F:structural molecule activity"/>
    <property type="evidence" value="ECO:0007669"/>
    <property type="project" value="InterPro"/>
</dbReference>
<protein>
    <submittedName>
        <fullName evidence="2">Uncharacterized protein</fullName>
    </submittedName>
</protein>
<feature type="region of interest" description="Disordered" evidence="1">
    <location>
        <begin position="162"/>
        <end position="198"/>
    </location>
</feature>
<name>A0AAD7Y051_9FUNG</name>
<dbReference type="EMBL" id="JARTCD010000037">
    <property type="protein sequence ID" value="KAJ8656752.1"/>
    <property type="molecule type" value="Genomic_DNA"/>
</dbReference>
<evidence type="ECO:0000256" key="1">
    <source>
        <dbReference type="SAM" id="MobiDB-lite"/>
    </source>
</evidence>
<reference evidence="2 3" key="1">
    <citation type="submission" date="2023-03" db="EMBL/GenBank/DDBJ databases">
        <title>Genome sequence of Lichtheimia ornata CBS 291.66.</title>
        <authorList>
            <person name="Mohabir J.T."/>
            <person name="Shea T.P."/>
            <person name="Kurbessoian T."/>
            <person name="Berby B."/>
            <person name="Fontaine J."/>
            <person name="Livny J."/>
            <person name="Gnirke A."/>
            <person name="Stajich J.E."/>
            <person name="Cuomo C.A."/>
        </authorList>
    </citation>
    <scope>NUCLEOTIDE SEQUENCE [LARGE SCALE GENOMIC DNA]</scope>
    <source>
        <strain evidence="2">CBS 291.66</strain>
    </source>
</reference>
<keyword evidence="3" id="KW-1185">Reference proteome</keyword>
<comment type="caution">
    <text evidence="2">The sequence shown here is derived from an EMBL/GenBank/DDBJ whole genome shotgun (WGS) entry which is preliminary data.</text>
</comment>
<evidence type="ECO:0000313" key="2">
    <source>
        <dbReference type="EMBL" id="KAJ8656752.1"/>
    </source>
</evidence>
<dbReference type="InterPro" id="IPR036417">
    <property type="entry name" value="TMV-like_coat_sf"/>
</dbReference>
<accession>A0AAD7Y051</accession>
<dbReference type="InterPro" id="IPR001337">
    <property type="entry name" value="TMV-like_coat"/>
</dbReference>
<gene>
    <name evidence="2" type="ORF">O0I10_007599</name>
</gene>